<dbReference type="GO" id="GO:0016747">
    <property type="term" value="F:acyltransferase activity, transferring groups other than amino-acyl groups"/>
    <property type="evidence" value="ECO:0007669"/>
    <property type="project" value="InterPro"/>
</dbReference>
<organism evidence="3 4">
    <name type="scientific">Sphingobium nicotianae</name>
    <dbReference type="NCBI Taxonomy" id="2782607"/>
    <lineage>
        <taxon>Bacteria</taxon>
        <taxon>Pseudomonadati</taxon>
        <taxon>Pseudomonadota</taxon>
        <taxon>Alphaproteobacteria</taxon>
        <taxon>Sphingomonadales</taxon>
        <taxon>Sphingomonadaceae</taxon>
        <taxon>Sphingobium</taxon>
    </lineage>
</organism>
<name>A0A9X1IRL0_9SPHN</name>
<keyword evidence="4" id="KW-1185">Reference proteome</keyword>
<keyword evidence="1" id="KW-1133">Transmembrane helix</keyword>
<feature type="transmembrane region" description="Helical" evidence="1">
    <location>
        <begin position="57"/>
        <end position="82"/>
    </location>
</feature>
<keyword evidence="1" id="KW-0812">Transmembrane</keyword>
<feature type="transmembrane region" description="Helical" evidence="1">
    <location>
        <begin position="229"/>
        <end position="245"/>
    </location>
</feature>
<evidence type="ECO:0000313" key="4">
    <source>
        <dbReference type="Proteomes" id="UP001138757"/>
    </source>
</evidence>
<feature type="transmembrane region" description="Helical" evidence="1">
    <location>
        <begin position="317"/>
        <end position="339"/>
    </location>
</feature>
<feature type="transmembrane region" description="Helical" evidence="1">
    <location>
        <begin position="145"/>
        <end position="164"/>
    </location>
</feature>
<dbReference type="InterPro" id="IPR050623">
    <property type="entry name" value="Glucan_succinyl_AcylTrfase"/>
</dbReference>
<reference evidence="3" key="1">
    <citation type="submission" date="2021-05" db="EMBL/GenBank/DDBJ databases">
        <title>Genome of Sphingobium sp. strain.</title>
        <authorList>
            <person name="Fan R."/>
        </authorList>
    </citation>
    <scope>NUCLEOTIDE SEQUENCE</scope>
    <source>
        <strain evidence="3">H33</strain>
    </source>
</reference>
<keyword evidence="3" id="KW-0808">Transferase</keyword>
<feature type="transmembrane region" description="Helical" evidence="1">
    <location>
        <begin position="19"/>
        <end position="37"/>
    </location>
</feature>
<dbReference type="Pfam" id="PF01757">
    <property type="entry name" value="Acyl_transf_3"/>
    <property type="match status" value="1"/>
</dbReference>
<dbReference type="PANTHER" id="PTHR36927">
    <property type="entry name" value="BLR4337 PROTEIN"/>
    <property type="match status" value="1"/>
</dbReference>
<keyword evidence="3" id="KW-0012">Acyltransferase</keyword>
<dbReference type="PANTHER" id="PTHR36927:SF1">
    <property type="entry name" value="MDO-LIKE PROTEIN"/>
    <property type="match status" value="1"/>
</dbReference>
<evidence type="ECO:0000313" key="3">
    <source>
        <dbReference type="EMBL" id="MBT2187543.1"/>
    </source>
</evidence>
<feature type="transmembrane region" description="Helical" evidence="1">
    <location>
        <begin position="185"/>
        <end position="209"/>
    </location>
</feature>
<evidence type="ECO:0000256" key="1">
    <source>
        <dbReference type="SAM" id="Phobius"/>
    </source>
</evidence>
<dbReference type="InterPro" id="IPR002656">
    <property type="entry name" value="Acyl_transf_3_dom"/>
</dbReference>
<feature type="transmembrane region" description="Helical" evidence="1">
    <location>
        <begin position="345"/>
        <end position="363"/>
    </location>
</feature>
<feature type="domain" description="Acyltransferase 3" evidence="2">
    <location>
        <begin position="17"/>
        <end position="360"/>
    </location>
</feature>
<proteinExistence type="predicted"/>
<comment type="caution">
    <text evidence="3">The sequence shown here is derived from an EMBL/GenBank/DDBJ whole genome shotgun (WGS) entry which is preliminary data.</text>
</comment>
<evidence type="ECO:0000259" key="2">
    <source>
        <dbReference type="Pfam" id="PF01757"/>
    </source>
</evidence>
<keyword evidence="1" id="KW-0472">Membrane</keyword>
<dbReference type="EMBL" id="JAHGAW010000007">
    <property type="protein sequence ID" value="MBT2187543.1"/>
    <property type="molecule type" value="Genomic_DNA"/>
</dbReference>
<accession>A0A9X1IRL0</accession>
<protein>
    <submittedName>
        <fullName evidence="3">Acyltransferase family protein</fullName>
    </submittedName>
</protein>
<gene>
    <name evidence="3" type="ORF">KK488_11380</name>
</gene>
<dbReference type="AlphaFoldDB" id="A0A9X1IRL0"/>
<feature type="transmembrane region" description="Helical" evidence="1">
    <location>
        <begin position="94"/>
        <end position="112"/>
    </location>
</feature>
<sequence length="395" mass="43461">MTIQTTACPPHAREHHWDALRALLMLLGIPYHVAMTYRADEVWILTSGQGAPVFNAIAQAIHVFRMPAFFIVAGYFAALLLARRAPGPWLKGRLVRLAIPLVAALLTLNPLLNLLCEISNLGWPGALPSWKHESLTSGGYGIRHLWFLIVLLYLSGAAALAHRISPGLAHATLRPAWDAWLARHFEVSLIAIALLLGLWMGGAIELFYVAGLATQLPQQILRLDQLIEFAPWFLIGALIARAPALKAALYRFSLPIALLSIAALALDLAFREQLWPPYGRFLDTLAAVGLSQLLIATIKRFADRPSPLVQEIVKASFVIYLFHLPILTGLVILGKMLILPLALKAGLLMMLTLALSWGVWLIVRRSPALRLLYDGTRPPQIARPPAPRVLSRQGA</sequence>
<dbReference type="Proteomes" id="UP001138757">
    <property type="component" value="Unassembled WGS sequence"/>
</dbReference>
<dbReference type="RefSeq" id="WP_214623614.1">
    <property type="nucleotide sequence ID" value="NZ_JAHGAW010000007.1"/>
</dbReference>
<feature type="transmembrane region" description="Helical" evidence="1">
    <location>
        <begin position="252"/>
        <end position="271"/>
    </location>
</feature>